<dbReference type="InterPro" id="IPR045864">
    <property type="entry name" value="aa-tRNA-synth_II/BPL/LPL"/>
</dbReference>
<dbReference type="OrthoDB" id="583154at2"/>
<dbReference type="STRING" id="1352936.M878_05830"/>
<evidence type="ECO:0000313" key="2">
    <source>
        <dbReference type="EMBL" id="EST35473.1"/>
    </source>
</evidence>
<reference evidence="2 3" key="1">
    <citation type="journal article" date="2014" name="Genome Announc.">
        <title>Draft Genome Sequence of Streptomyces roseochromogenes subsp. oscitans DS 12.976, Producer of the Aminocoumarin Antibiotic Clorobiocin.</title>
        <authorList>
            <person name="Ruckert C."/>
            <person name="Kalinowski J."/>
            <person name="Heide L."/>
            <person name="Apel A.K."/>
        </authorList>
    </citation>
    <scope>NUCLEOTIDE SEQUENCE [LARGE SCALE GENOMIC DNA]</scope>
    <source>
        <strain evidence="2 3">DS 12.976</strain>
    </source>
</reference>
<dbReference type="RefSeq" id="WP_023545167.1">
    <property type="nucleotide sequence ID" value="NZ_CM002285.1"/>
</dbReference>
<protein>
    <recommendedName>
        <fullName evidence="1">Aminoacyl-tRNA synthetase class II (G/ P/ S/T) domain-containing protein</fullName>
    </recommendedName>
</protein>
<accession>V6KTX5</accession>
<gene>
    <name evidence="2" type="ORF">M878_05830</name>
</gene>
<evidence type="ECO:0000259" key="1">
    <source>
        <dbReference type="Pfam" id="PF00587"/>
    </source>
</evidence>
<dbReference type="AlphaFoldDB" id="V6KTX5"/>
<dbReference type="GO" id="GO:0004812">
    <property type="term" value="F:aminoacyl-tRNA ligase activity"/>
    <property type="evidence" value="ECO:0007669"/>
    <property type="project" value="InterPro"/>
</dbReference>
<dbReference type="Gene3D" id="3.30.930.10">
    <property type="entry name" value="Bira Bifunctional Protein, Domain 2"/>
    <property type="match status" value="1"/>
</dbReference>
<sequence length="287" mass="31099">MTATLSGVHADDGLPALDPAPTRLAETLDRLCTDWAQATGATPLTVPPLLRVEDLARLGVYENFPQLALVSSSLNVEDTSSGCLAQQAAAGRFTPKALHSAQLALPSSACYGVYLHYQGRQLDEAGALVTVLGQCYRNEDHYDGLRRLKAFRMREVICLGTAEQAAAHLEHSSQFIERLTAAIGLPVRRHAASDPFYDQNGDRAAFQRVVTVKHEYHYGGMAIASVNTHHKFFGERCDITVPGEDVSASTSCVGFGIERWLHALADHFGDWSHAQAAVEKAARSISS</sequence>
<dbReference type="Proteomes" id="UP000017984">
    <property type="component" value="Chromosome"/>
</dbReference>
<name>V6KTX5_STRRC</name>
<comment type="caution">
    <text evidence="2">The sequence shown here is derived from an EMBL/GenBank/DDBJ whole genome shotgun (WGS) entry which is preliminary data.</text>
</comment>
<dbReference type="HOGENOM" id="CLU_054340_1_0_11"/>
<dbReference type="EMBL" id="AWQX01000051">
    <property type="protein sequence ID" value="EST35473.1"/>
    <property type="molecule type" value="Genomic_DNA"/>
</dbReference>
<feature type="domain" description="Aminoacyl-tRNA synthetase class II (G/ P/ S/T)" evidence="1">
    <location>
        <begin position="130"/>
        <end position="267"/>
    </location>
</feature>
<proteinExistence type="predicted"/>
<dbReference type="Pfam" id="PF00587">
    <property type="entry name" value="tRNA-synt_2b"/>
    <property type="match status" value="1"/>
</dbReference>
<evidence type="ECO:0000313" key="3">
    <source>
        <dbReference type="Proteomes" id="UP000017984"/>
    </source>
</evidence>
<dbReference type="InterPro" id="IPR002314">
    <property type="entry name" value="aa-tRNA-synt_IIb"/>
</dbReference>
<dbReference type="GO" id="GO:0006418">
    <property type="term" value="P:tRNA aminoacylation for protein translation"/>
    <property type="evidence" value="ECO:0007669"/>
    <property type="project" value="InterPro"/>
</dbReference>
<dbReference type="PATRIC" id="fig|1352936.5.peg.1255"/>
<organism evidence="2 3">
    <name type="scientific">Streptomyces roseochromogenus subsp. oscitans DS 12.976</name>
    <dbReference type="NCBI Taxonomy" id="1352936"/>
    <lineage>
        <taxon>Bacteria</taxon>
        <taxon>Bacillati</taxon>
        <taxon>Actinomycetota</taxon>
        <taxon>Actinomycetes</taxon>
        <taxon>Kitasatosporales</taxon>
        <taxon>Streptomycetaceae</taxon>
        <taxon>Streptomyces</taxon>
    </lineage>
</organism>
<dbReference type="GO" id="GO:0005524">
    <property type="term" value="F:ATP binding"/>
    <property type="evidence" value="ECO:0007669"/>
    <property type="project" value="InterPro"/>
</dbReference>
<dbReference type="SUPFAM" id="SSF55681">
    <property type="entry name" value="Class II aaRS and biotin synthetases"/>
    <property type="match status" value="1"/>
</dbReference>
<keyword evidence="3" id="KW-1185">Reference proteome</keyword>